<protein>
    <submittedName>
        <fullName evidence="1">Uncharacterized protein</fullName>
    </submittedName>
</protein>
<gene>
    <name evidence="1" type="ORF">KIH39_03115</name>
</gene>
<keyword evidence="2" id="KW-1185">Reference proteome</keyword>
<sequence length="103" mass="11202">MSRLLVIGIVLFAPCLLTAEERPPIRTITGPSASRDQGAGLIGGGRLFKGDPAAQPADGTFGWDYVGKGQFMHRIFLGWNHDRKQQFHSGGTYNTEGTTLKKN</sequence>
<evidence type="ECO:0000313" key="2">
    <source>
        <dbReference type="Proteomes" id="UP000676194"/>
    </source>
</evidence>
<proteinExistence type="predicted"/>
<dbReference type="KEGG" id="tsph:KIH39_03115"/>
<dbReference type="Proteomes" id="UP000676194">
    <property type="component" value="Chromosome"/>
</dbReference>
<evidence type="ECO:0000313" key="1">
    <source>
        <dbReference type="EMBL" id="QVL32922.1"/>
    </source>
</evidence>
<reference evidence="1" key="1">
    <citation type="submission" date="2021-05" db="EMBL/GenBank/DDBJ databases">
        <title>Complete genome sequence of the cellulolytic planctomycete Telmatocola sphagniphila SP2T and characterization of the first cellulase from planctomycetes.</title>
        <authorList>
            <person name="Rakitin A.L."/>
            <person name="Beletsky A.V."/>
            <person name="Naumoff D.G."/>
            <person name="Kulichevskaya I.S."/>
            <person name="Mardanov A.V."/>
            <person name="Ravin N.V."/>
            <person name="Dedysh S.N."/>
        </authorList>
    </citation>
    <scope>NUCLEOTIDE SEQUENCE</scope>
    <source>
        <strain evidence="1">SP2T</strain>
    </source>
</reference>
<dbReference type="AlphaFoldDB" id="A0A8E6B6R0"/>
<organism evidence="1 2">
    <name type="scientific">Telmatocola sphagniphila</name>
    <dbReference type="NCBI Taxonomy" id="1123043"/>
    <lineage>
        <taxon>Bacteria</taxon>
        <taxon>Pseudomonadati</taxon>
        <taxon>Planctomycetota</taxon>
        <taxon>Planctomycetia</taxon>
        <taxon>Gemmatales</taxon>
        <taxon>Gemmataceae</taxon>
    </lineage>
</organism>
<dbReference type="RefSeq" id="WP_213497812.1">
    <property type="nucleotide sequence ID" value="NZ_CP074694.1"/>
</dbReference>
<name>A0A8E6B6R0_9BACT</name>
<dbReference type="EMBL" id="CP074694">
    <property type="protein sequence ID" value="QVL32922.1"/>
    <property type="molecule type" value="Genomic_DNA"/>
</dbReference>
<accession>A0A8E6B6R0</accession>